<dbReference type="EMBL" id="SJPM01000032">
    <property type="protein sequence ID" value="TWT86452.1"/>
    <property type="molecule type" value="Genomic_DNA"/>
</dbReference>
<protein>
    <submittedName>
        <fullName evidence="2">Uncharacterized protein</fullName>
    </submittedName>
</protein>
<proteinExistence type="predicted"/>
<dbReference type="AlphaFoldDB" id="A0A5C5ZGI9"/>
<keyword evidence="3" id="KW-1185">Reference proteome</keyword>
<evidence type="ECO:0000313" key="3">
    <source>
        <dbReference type="Proteomes" id="UP000316213"/>
    </source>
</evidence>
<gene>
    <name evidence="2" type="ORF">Pla100_60230</name>
</gene>
<feature type="region of interest" description="Disordered" evidence="1">
    <location>
        <begin position="32"/>
        <end position="51"/>
    </location>
</feature>
<reference evidence="2 3" key="1">
    <citation type="submission" date="2019-02" db="EMBL/GenBank/DDBJ databases">
        <title>Deep-cultivation of Planctomycetes and their phenomic and genomic characterization uncovers novel biology.</title>
        <authorList>
            <person name="Wiegand S."/>
            <person name="Jogler M."/>
            <person name="Boedeker C."/>
            <person name="Pinto D."/>
            <person name="Vollmers J."/>
            <person name="Rivas-Marin E."/>
            <person name="Kohn T."/>
            <person name="Peeters S.H."/>
            <person name="Heuer A."/>
            <person name="Rast P."/>
            <person name="Oberbeckmann S."/>
            <person name="Bunk B."/>
            <person name="Jeske O."/>
            <person name="Meyerdierks A."/>
            <person name="Storesund J.E."/>
            <person name="Kallscheuer N."/>
            <person name="Luecker S."/>
            <person name="Lage O.M."/>
            <person name="Pohl T."/>
            <person name="Merkel B.J."/>
            <person name="Hornburger P."/>
            <person name="Mueller R.-W."/>
            <person name="Bruemmer F."/>
            <person name="Labrenz M."/>
            <person name="Spormann A.M."/>
            <person name="Op Den Camp H."/>
            <person name="Overmann J."/>
            <person name="Amann R."/>
            <person name="Jetten M.S.M."/>
            <person name="Mascher T."/>
            <person name="Medema M.H."/>
            <person name="Devos D.P."/>
            <person name="Kaster A.-K."/>
            <person name="Ovreas L."/>
            <person name="Rohde M."/>
            <person name="Galperin M.Y."/>
            <person name="Jogler C."/>
        </authorList>
    </citation>
    <scope>NUCLEOTIDE SEQUENCE [LARGE SCALE GENOMIC DNA]</scope>
    <source>
        <strain evidence="2 3">Pla100</strain>
    </source>
</reference>
<accession>A0A5C5ZGI9</accession>
<name>A0A5C5ZGI9_9BACT</name>
<evidence type="ECO:0000313" key="2">
    <source>
        <dbReference type="EMBL" id="TWT86452.1"/>
    </source>
</evidence>
<sequence length="51" mass="5275">MPLFNPAVNVHAMLAFVSALGSSASEHHASLDADVQTVSATATDHRSTLTP</sequence>
<evidence type="ECO:0000256" key="1">
    <source>
        <dbReference type="SAM" id="MobiDB-lite"/>
    </source>
</evidence>
<comment type="caution">
    <text evidence="2">The sequence shown here is derived from an EMBL/GenBank/DDBJ whole genome shotgun (WGS) entry which is preliminary data.</text>
</comment>
<dbReference type="Proteomes" id="UP000316213">
    <property type="component" value="Unassembled WGS sequence"/>
</dbReference>
<organism evidence="2 3">
    <name type="scientific">Neorhodopirellula pilleata</name>
    <dbReference type="NCBI Taxonomy" id="2714738"/>
    <lineage>
        <taxon>Bacteria</taxon>
        <taxon>Pseudomonadati</taxon>
        <taxon>Planctomycetota</taxon>
        <taxon>Planctomycetia</taxon>
        <taxon>Pirellulales</taxon>
        <taxon>Pirellulaceae</taxon>
        <taxon>Neorhodopirellula</taxon>
    </lineage>
</organism>